<evidence type="ECO:0000313" key="4">
    <source>
        <dbReference type="EMBL" id="OPH35652.1"/>
    </source>
</evidence>
<evidence type="ECO:0000313" key="6">
    <source>
        <dbReference type="Proteomes" id="UP000190777"/>
    </source>
</evidence>
<dbReference type="EMBL" id="UGQF01000001">
    <property type="protein sequence ID" value="STZ03037.1"/>
    <property type="molecule type" value="Genomic_DNA"/>
</dbReference>
<reference evidence="4 6" key="1">
    <citation type="submission" date="2017-03" db="EMBL/GenBank/DDBJ databases">
        <title>Draft genome sequence of Moraxella equi CCUG 4950T type strain.</title>
        <authorList>
            <person name="Salva-Serra F."/>
            <person name="Engstrom-Jakobsson H."/>
            <person name="Thorell K."/>
            <person name="Jaen-Luchoro D."/>
            <person name="Gonzales-Siles L."/>
            <person name="Karlsson R."/>
            <person name="Yazdan S."/>
            <person name="Boulund F."/>
            <person name="Johnning A."/>
            <person name="Engstrand L."/>
            <person name="Kristiansson E."/>
            <person name="Moore E."/>
        </authorList>
    </citation>
    <scope>NUCLEOTIDE SEQUENCE [LARGE SCALE GENOMIC DNA]</scope>
    <source>
        <strain evidence="4 6">CCUG 4950</strain>
    </source>
</reference>
<keyword evidence="6" id="KW-1185">Reference proteome</keyword>
<feature type="domain" description="SWIM-type" evidence="3">
    <location>
        <begin position="54"/>
        <end position="87"/>
    </location>
</feature>
<gene>
    <name evidence="4" type="ORF">B5J93_10440</name>
    <name evidence="5" type="ORF">NCTC11012_01267</name>
</gene>
<keyword evidence="1" id="KW-0862">Zinc</keyword>
<dbReference type="GO" id="GO:0008270">
    <property type="term" value="F:zinc ion binding"/>
    <property type="evidence" value="ECO:0007669"/>
    <property type="project" value="UniProtKB-KW"/>
</dbReference>
<dbReference type="Pfam" id="PF04434">
    <property type="entry name" value="SWIM"/>
    <property type="match status" value="1"/>
</dbReference>
<dbReference type="RefSeq" id="WP_079326317.1">
    <property type="nucleotide sequence ID" value="NZ_MXAP01000110.1"/>
</dbReference>
<keyword evidence="1" id="KW-0479">Metal-binding</keyword>
<feature type="compositionally biased region" description="Basic and acidic residues" evidence="2">
    <location>
        <begin position="147"/>
        <end position="162"/>
    </location>
</feature>
<keyword evidence="1" id="KW-0863">Zinc-finger</keyword>
<evidence type="ECO:0000256" key="1">
    <source>
        <dbReference type="PROSITE-ProRule" id="PRU00325"/>
    </source>
</evidence>
<name>A0A378QQ93_9GAMM</name>
<proteinExistence type="predicted"/>
<dbReference type="InterPro" id="IPR007527">
    <property type="entry name" value="Znf_SWIM"/>
</dbReference>
<evidence type="ECO:0000313" key="5">
    <source>
        <dbReference type="EMBL" id="STZ03037.1"/>
    </source>
</evidence>
<dbReference type="PROSITE" id="PS50966">
    <property type="entry name" value="ZF_SWIM"/>
    <property type="match status" value="1"/>
</dbReference>
<evidence type="ECO:0000256" key="2">
    <source>
        <dbReference type="SAM" id="MobiDB-lite"/>
    </source>
</evidence>
<protein>
    <recommendedName>
        <fullName evidence="3">SWIM-type domain-containing protein</fullName>
    </recommendedName>
</protein>
<dbReference type="AlphaFoldDB" id="A0A378QQ93"/>
<organism evidence="5 7">
    <name type="scientific">Moraxella equi</name>
    <dbReference type="NCBI Taxonomy" id="60442"/>
    <lineage>
        <taxon>Bacteria</taxon>
        <taxon>Pseudomonadati</taxon>
        <taxon>Pseudomonadota</taxon>
        <taxon>Gammaproteobacteria</taxon>
        <taxon>Moraxellales</taxon>
        <taxon>Moraxellaceae</taxon>
        <taxon>Moraxella</taxon>
    </lineage>
</organism>
<dbReference type="Proteomes" id="UP000190777">
    <property type="component" value="Unassembled WGS sequence"/>
</dbReference>
<reference evidence="5 7" key="2">
    <citation type="submission" date="2018-06" db="EMBL/GenBank/DDBJ databases">
        <authorList>
            <consortium name="Pathogen Informatics"/>
            <person name="Doyle S."/>
        </authorList>
    </citation>
    <scope>NUCLEOTIDE SEQUENCE [LARGE SCALE GENOMIC DNA]</scope>
    <source>
        <strain evidence="5 7">NCTC11012</strain>
    </source>
</reference>
<dbReference type="EMBL" id="MXAP01000110">
    <property type="protein sequence ID" value="OPH35652.1"/>
    <property type="molecule type" value="Genomic_DNA"/>
</dbReference>
<dbReference type="Proteomes" id="UP000254618">
    <property type="component" value="Unassembled WGS sequence"/>
</dbReference>
<sequence length="494" mass="54543">MTLTLQKIEDIAPDQASLSSAKKLLSPSKWQGQGFCETTHTAWGECQGSGSKPYYVVVDVSDIGYKCTCPSRKFPCKHALALMWRYVDDPSPFAPSPTPDWVSDWLGRRRKTTKADTVDDTKKDGTFKPKKSIALADTTDDTTSPIDSEKAQKQAESAKKRAEKVKATTDAQISAGLDEFVGWLDDQVRLGMGVFLDKASERSRQISARLVDAKAGGLSSMVDELPSILHNTPKADRASVAFANFGRWYLLCQAWQKNPDDPDVRRIITKAEDKETVLLGSPLAVIGAWQVVGERVETRRDGLISHTTYLVRLSDENLADENSDPATPTTAVLLDFQHPSGGGKRTTGKVGSVMAGRLVYYPSRVPFRAFFETVETKFINASTSYYDPAVKVVDSDTPLPTLMLCQQKLATAYATQLTHLAWANEFLYAGGKGRLAKDERGRFWYINDGETIFLKNNELSELVLSSDIESAFILWDGRAGELLSVQTKWGLLAC</sequence>
<accession>A0A378QQ93</accession>
<evidence type="ECO:0000259" key="3">
    <source>
        <dbReference type="PROSITE" id="PS50966"/>
    </source>
</evidence>
<feature type="region of interest" description="Disordered" evidence="2">
    <location>
        <begin position="131"/>
        <end position="162"/>
    </location>
</feature>
<evidence type="ECO:0000313" key="7">
    <source>
        <dbReference type="Proteomes" id="UP000254618"/>
    </source>
</evidence>